<dbReference type="Pfam" id="PF00809">
    <property type="entry name" value="Pterin_bind"/>
    <property type="match status" value="1"/>
</dbReference>
<sequence>MQVSNTKDSLYRHVYDFGEGVTLELGKHTLIMGILNTTPDSFSDGGRNRTVEDAVAHARTMVEAGADIIDIGGESTRPGFEPVPLEEELRRVIPVIRAIREALPHVTLSIDTYKADTARRALEAGVHIINDIWALKGDPQMAAVGAEFGCPVILNHNRQAMDYKELLPDVLADLQESIQIAKKAGIADASIWLDPGIGFAKTAEDNRYLMAHLDEFAKLGYPVLLGTSRKRFIRDTLQLPVDQLAFGTAATVTLGIAQGCQIIRVHDVREMKQNALMADAIIYGATDASIKRI</sequence>
<dbReference type="RefSeq" id="WP_258386452.1">
    <property type="nucleotide sequence ID" value="NZ_CP091430.1"/>
</dbReference>
<accession>A0ABY5SDM6</accession>
<organism evidence="14 15">
    <name type="scientific">Paenibacillus spongiae</name>
    <dbReference type="NCBI Taxonomy" id="2909671"/>
    <lineage>
        <taxon>Bacteria</taxon>
        <taxon>Bacillati</taxon>
        <taxon>Bacillota</taxon>
        <taxon>Bacilli</taxon>
        <taxon>Bacillales</taxon>
        <taxon>Paenibacillaceae</taxon>
        <taxon>Paenibacillus</taxon>
    </lineage>
</organism>
<evidence type="ECO:0000256" key="8">
    <source>
        <dbReference type="ARBA" id="ARBA00022723"/>
    </source>
</evidence>
<keyword evidence="10 12" id="KW-0289">Folate biosynthesis</keyword>
<dbReference type="Gene3D" id="3.20.20.20">
    <property type="entry name" value="Dihydropteroate synthase-like"/>
    <property type="match status" value="1"/>
</dbReference>
<evidence type="ECO:0000256" key="9">
    <source>
        <dbReference type="ARBA" id="ARBA00022842"/>
    </source>
</evidence>
<evidence type="ECO:0000256" key="7">
    <source>
        <dbReference type="ARBA" id="ARBA00022679"/>
    </source>
</evidence>
<gene>
    <name evidence="14" type="primary">folP</name>
    <name evidence="14" type="ORF">L1F29_00360</name>
</gene>
<comment type="similarity">
    <text evidence="4 12">Belongs to the DHPS family.</text>
</comment>
<dbReference type="Proteomes" id="UP001057877">
    <property type="component" value="Chromosome"/>
</dbReference>
<name>A0ABY5SDM6_9BACL</name>
<evidence type="ECO:0000256" key="6">
    <source>
        <dbReference type="ARBA" id="ARBA00016919"/>
    </source>
</evidence>
<dbReference type="InterPro" id="IPR006390">
    <property type="entry name" value="DHP_synth_dom"/>
</dbReference>
<dbReference type="PANTHER" id="PTHR20941">
    <property type="entry name" value="FOLATE SYNTHESIS PROTEINS"/>
    <property type="match status" value="1"/>
</dbReference>
<feature type="domain" description="Pterin-binding" evidence="13">
    <location>
        <begin position="29"/>
        <end position="277"/>
    </location>
</feature>
<evidence type="ECO:0000313" key="15">
    <source>
        <dbReference type="Proteomes" id="UP001057877"/>
    </source>
</evidence>
<evidence type="ECO:0000256" key="12">
    <source>
        <dbReference type="RuleBase" id="RU361205"/>
    </source>
</evidence>
<comment type="catalytic activity">
    <reaction evidence="1">
        <text>(7,8-dihydropterin-6-yl)methyl diphosphate + 4-aminobenzoate = 7,8-dihydropteroate + diphosphate</text>
        <dbReference type="Rhea" id="RHEA:19949"/>
        <dbReference type="ChEBI" id="CHEBI:17836"/>
        <dbReference type="ChEBI" id="CHEBI:17839"/>
        <dbReference type="ChEBI" id="CHEBI:33019"/>
        <dbReference type="ChEBI" id="CHEBI:72950"/>
        <dbReference type="EC" id="2.5.1.15"/>
    </reaction>
</comment>
<dbReference type="EMBL" id="CP091430">
    <property type="protein sequence ID" value="UVI30388.1"/>
    <property type="molecule type" value="Genomic_DNA"/>
</dbReference>
<evidence type="ECO:0000256" key="2">
    <source>
        <dbReference type="ARBA" id="ARBA00001946"/>
    </source>
</evidence>
<evidence type="ECO:0000256" key="5">
    <source>
        <dbReference type="ARBA" id="ARBA00012458"/>
    </source>
</evidence>
<dbReference type="InterPro" id="IPR011005">
    <property type="entry name" value="Dihydropteroate_synth-like_sf"/>
</dbReference>
<dbReference type="InterPro" id="IPR000489">
    <property type="entry name" value="Pterin-binding_dom"/>
</dbReference>
<keyword evidence="15" id="KW-1185">Reference proteome</keyword>
<keyword evidence="7 12" id="KW-0808">Transferase</keyword>
<comment type="cofactor">
    <cofactor evidence="2 12">
        <name>Mg(2+)</name>
        <dbReference type="ChEBI" id="CHEBI:18420"/>
    </cofactor>
</comment>
<evidence type="ECO:0000256" key="10">
    <source>
        <dbReference type="ARBA" id="ARBA00022909"/>
    </source>
</evidence>
<dbReference type="PROSITE" id="PS00792">
    <property type="entry name" value="DHPS_1"/>
    <property type="match status" value="1"/>
</dbReference>
<comment type="function">
    <text evidence="12">Catalyzes the condensation of para-aminobenzoate (pABA) with 6-hydroxymethyl-7,8-dihydropterin diphosphate (DHPt-PP) to form 7,8-dihydropteroate (H2Pte), the immediate precursor of folate derivatives.</text>
</comment>
<dbReference type="CDD" id="cd00739">
    <property type="entry name" value="DHPS"/>
    <property type="match status" value="1"/>
</dbReference>
<evidence type="ECO:0000256" key="3">
    <source>
        <dbReference type="ARBA" id="ARBA00004763"/>
    </source>
</evidence>
<dbReference type="SUPFAM" id="SSF51717">
    <property type="entry name" value="Dihydropteroate synthetase-like"/>
    <property type="match status" value="1"/>
</dbReference>
<keyword evidence="9 12" id="KW-0460">Magnesium</keyword>
<comment type="pathway">
    <text evidence="3 12">Cofactor biosynthesis; tetrahydrofolate biosynthesis; 7,8-dihydrofolate from 2-amino-4-hydroxy-6-hydroxymethyl-7,8-dihydropteridine diphosphate and 4-aminobenzoate: step 1/2.</text>
</comment>
<reference evidence="14" key="1">
    <citation type="submission" date="2022-01" db="EMBL/GenBank/DDBJ databases">
        <title>Paenibacillus spongiae sp. nov., isolated from marine sponge.</title>
        <authorList>
            <person name="Li Z."/>
            <person name="Zhang M."/>
        </authorList>
    </citation>
    <scope>NUCLEOTIDE SEQUENCE</scope>
    <source>
        <strain evidence="14">PHS-Z3</strain>
    </source>
</reference>
<dbReference type="PROSITE" id="PS50972">
    <property type="entry name" value="PTERIN_BINDING"/>
    <property type="match status" value="1"/>
</dbReference>
<keyword evidence="8 12" id="KW-0479">Metal-binding</keyword>
<proteinExistence type="inferred from homology"/>
<dbReference type="NCBIfam" id="TIGR01496">
    <property type="entry name" value="DHPS"/>
    <property type="match status" value="1"/>
</dbReference>
<evidence type="ECO:0000313" key="14">
    <source>
        <dbReference type="EMBL" id="UVI30388.1"/>
    </source>
</evidence>
<evidence type="ECO:0000259" key="13">
    <source>
        <dbReference type="PROSITE" id="PS50972"/>
    </source>
</evidence>
<dbReference type="PANTHER" id="PTHR20941:SF1">
    <property type="entry name" value="FOLIC ACID SYNTHESIS PROTEIN FOL1"/>
    <property type="match status" value="1"/>
</dbReference>
<dbReference type="GO" id="GO:0004156">
    <property type="term" value="F:dihydropteroate synthase activity"/>
    <property type="evidence" value="ECO:0007669"/>
    <property type="project" value="UniProtKB-EC"/>
</dbReference>
<protein>
    <recommendedName>
        <fullName evidence="6 12">Dihydropteroate synthase</fullName>
        <shortName evidence="12">DHPS</shortName>
        <ecNumber evidence="5 12">2.5.1.15</ecNumber>
    </recommendedName>
    <alternativeName>
        <fullName evidence="11 12">Dihydropteroate pyrophosphorylase</fullName>
    </alternativeName>
</protein>
<evidence type="ECO:0000256" key="1">
    <source>
        <dbReference type="ARBA" id="ARBA00000012"/>
    </source>
</evidence>
<evidence type="ECO:0000256" key="11">
    <source>
        <dbReference type="ARBA" id="ARBA00030193"/>
    </source>
</evidence>
<dbReference type="PROSITE" id="PS00793">
    <property type="entry name" value="DHPS_2"/>
    <property type="match status" value="1"/>
</dbReference>
<dbReference type="InterPro" id="IPR045031">
    <property type="entry name" value="DHP_synth-like"/>
</dbReference>
<dbReference type="EC" id="2.5.1.15" evidence="5 12"/>
<evidence type="ECO:0000256" key="4">
    <source>
        <dbReference type="ARBA" id="ARBA00009503"/>
    </source>
</evidence>